<dbReference type="EMBL" id="AQHZ01000015">
    <property type="protein sequence ID" value="ENO18447.1"/>
    <property type="molecule type" value="Genomic_DNA"/>
</dbReference>
<evidence type="ECO:0000256" key="2">
    <source>
        <dbReference type="ARBA" id="ARBA00022692"/>
    </source>
</evidence>
<gene>
    <name evidence="7" type="ORF">HMPREF9004_1016</name>
</gene>
<dbReference type="STRING" id="888050.HMPREF9004_1016"/>
<dbReference type="eggNOG" id="COG1814">
    <property type="taxonomic scope" value="Bacteria"/>
</dbReference>
<keyword evidence="2 6" id="KW-0812">Transmembrane</keyword>
<feature type="compositionally biased region" description="Low complexity" evidence="5">
    <location>
        <begin position="48"/>
        <end position="57"/>
    </location>
</feature>
<evidence type="ECO:0000256" key="3">
    <source>
        <dbReference type="ARBA" id="ARBA00022989"/>
    </source>
</evidence>
<keyword evidence="3 6" id="KW-1133">Transmembrane helix</keyword>
<keyword evidence="4 6" id="KW-0472">Membrane</keyword>
<evidence type="ECO:0000256" key="5">
    <source>
        <dbReference type="SAM" id="MobiDB-lite"/>
    </source>
</evidence>
<feature type="transmembrane region" description="Helical" evidence="6">
    <location>
        <begin position="343"/>
        <end position="365"/>
    </location>
</feature>
<feature type="transmembrane region" description="Helical" evidence="6">
    <location>
        <begin position="130"/>
        <end position="147"/>
    </location>
</feature>
<dbReference type="Proteomes" id="UP000013015">
    <property type="component" value="Unassembled WGS sequence"/>
</dbReference>
<feature type="transmembrane region" description="Helical" evidence="6">
    <location>
        <begin position="371"/>
        <end position="393"/>
    </location>
</feature>
<dbReference type="InterPro" id="IPR008217">
    <property type="entry name" value="Ccc1_fam"/>
</dbReference>
<dbReference type="PANTHER" id="PTHR31851">
    <property type="entry name" value="FE(2+)/MN(2+) TRANSPORTER PCL1"/>
    <property type="match status" value="1"/>
</dbReference>
<comment type="caution">
    <text evidence="7">The sequence shown here is derived from an EMBL/GenBank/DDBJ whole genome shotgun (WGS) entry which is preliminary data.</text>
</comment>
<dbReference type="HOGENOM" id="CLU_038957_1_0_11"/>
<organism evidence="7 8">
    <name type="scientific">Schaalia cardiffensis F0333</name>
    <dbReference type="NCBI Taxonomy" id="888050"/>
    <lineage>
        <taxon>Bacteria</taxon>
        <taxon>Bacillati</taxon>
        <taxon>Actinomycetota</taxon>
        <taxon>Actinomycetes</taxon>
        <taxon>Actinomycetales</taxon>
        <taxon>Actinomycetaceae</taxon>
        <taxon>Schaalia</taxon>
    </lineage>
</organism>
<proteinExistence type="predicted"/>
<accession>N6X4V1</accession>
<dbReference type="GO" id="GO:0030026">
    <property type="term" value="P:intracellular manganese ion homeostasis"/>
    <property type="evidence" value="ECO:0007669"/>
    <property type="project" value="InterPro"/>
</dbReference>
<reference evidence="7 8" key="1">
    <citation type="submission" date="2013-03" db="EMBL/GenBank/DDBJ databases">
        <title>Reference genome for the Human Microbiome Project.</title>
        <authorList>
            <person name="Aqrawi P."/>
            <person name="Ayvaz T."/>
            <person name="Bess C."/>
            <person name="Blankenburg K."/>
            <person name="Coyle M."/>
            <person name="Deng J."/>
            <person name="Forbes L."/>
            <person name="Fowler G."/>
            <person name="Francisco L."/>
            <person name="Fu Q."/>
            <person name="Gibbs R."/>
            <person name="Gross S."/>
            <person name="Gubbala S."/>
            <person name="Hale W."/>
            <person name="Hemphill L."/>
            <person name="Highlander S."/>
            <person name="Hirani K."/>
            <person name="Jackson L."/>
            <person name="Jakkamsetti A."/>
            <person name="Javaid M."/>
            <person name="Jayaseelan J.C."/>
            <person name="Jiang H."/>
            <person name="Joshi V."/>
            <person name="Korchina V."/>
            <person name="Kovar C."/>
            <person name="Lara F."/>
            <person name="Lee S."/>
            <person name="Liu Y."/>
            <person name="Mata R."/>
            <person name="Mathew T."/>
            <person name="Munidasa M."/>
            <person name="Muzny D."/>
            <person name="Nazareth L."/>
            <person name="Ngo R."/>
            <person name="Nguyen L."/>
            <person name="Nguyen N."/>
            <person name="Okwuonu G."/>
            <person name="Ongeri F."/>
            <person name="Palculict T."/>
            <person name="Patil S."/>
            <person name="Petrosino J."/>
            <person name="Pham C."/>
            <person name="Pham P."/>
            <person name="Pu L.-L."/>
            <person name="Qin X."/>
            <person name="Qu J."/>
            <person name="Reid J."/>
            <person name="Ross M."/>
            <person name="Ruth R."/>
            <person name="Saada N."/>
            <person name="San Lucas F."/>
            <person name="Santibanez J."/>
            <person name="Shang Y."/>
            <person name="Simmons D."/>
            <person name="Song X.-Z."/>
            <person name="Tang L.-Y."/>
            <person name="Thornton R."/>
            <person name="Warren J."/>
            <person name="Weissenberger G."/>
            <person name="Wilczek-Boney K."/>
            <person name="Worley K."/>
            <person name="Youmans B."/>
            <person name="Zhang J."/>
            <person name="Zhang L."/>
            <person name="Zhao Z."/>
            <person name="Zhou C."/>
            <person name="Zhu D."/>
            <person name="Zhu Y."/>
        </authorList>
    </citation>
    <scope>NUCLEOTIDE SEQUENCE [LARGE SCALE GENOMIC DNA]</scope>
    <source>
        <strain evidence="7 8">F0333</strain>
    </source>
</reference>
<dbReference type="GO" id="GO:0012505">
    <property type="term" value="C:endomembrane system"/>
    <property type="evidence" value="ECO:0007669"/>
    <property type="project" value="UniProtKB-SubCell"/>
</dbReference>
<dbReference type="InterPro" id="IPR039376">
    <property type="entry name" value="Ferritin_CCC1_N"/>
</dbReference>
<evidence type="ECO:0000256" key="4">
    <source>
        <dbReference type="ARBA" id="ARBA00023136"/>
    </source>
</evidence>
<feature type="transmembrane region" description="Helical" evidence="6">
    <location>
        <begin position="405"/>
        <end position="426"/>
    </location>
</feature>
<evidence type="ECO:0000256" key="6">
    <source>
        <dbReference type="SAM" id="Phobius"/>
    </source>
</evidence>
<evidence type="ECO:0000313" key="7">
    <source>
        <dbReference type="EMBL" id="ENO18447.1"/>
    </source>
</evidence>
<comment type="subcellular location">
    <subcellularLocation>
        <location evidence="1">Endomembrane system</location>
        <topology evidence="1">Multi-pass membrane protein</topology>
    </subcellularLocation>
</comment>
<dbReference type="InterPro" id="IPR009078">
    <property type="entry name" value="Ferritin-like_SF"/>
</dbReference>
<dbReference type="GO" id="GO:0005384">
    <property type="term" value="F:manganese ion transmembrane transporter activity"/>
    <property type="evidence" value="ECO:0007669"/>
    <property type="project" value="InterPro"/>
</dbReference>
<evidence type="ECO:0000256" key="1">
    <source>
        <dbReference type="ARBA" id="ARBA00004127"/>
    </source>
</evidence>
<sequence>MRPPPLVRSICASRTRAQTAAERMTIPTPPSTASSPSGREGNTAQGVSSDSASASRSEPTRQQIRRWRRHLAEERMEARTYRALAERRTGWEREILLQLADAERRHEEYWLALLQERALPAPRPPMRTRLSAWLAQMFGTIFILAMAQRAEQRTTYDLDADATAQMAADEHIHGEVIRGLTARSREALAGSFRAAVFGANDGLVSNLALVMGVAATGMAPRLVLATGVAGLLSGALSMAAGEWVSVKSQRELLDASIPDPEAHQAVPDLDVNANELALVFRARGESPEEADAHAEKVFRQISRPALSDTGQIAVRAALEGGNTTQAGAGEQIGTPWHAAASSFCFFAIGALLPLLPYLLALIGLVPVGLAAAMATGIVGLALLGTGGVVGVLSGQSPTPRAFRQLFIGFGAAALTYSLGFLFGVALA</sequence>
<dbReference type="AlphaFoldDB" id="N6X4V1"/>
<name>N6X4V1_9ACTO</name>
<protein>
    <submittedName>
        <fullName evidence="7">Protein of hypothetical function DUF125 transmembrane</fullName>
    </submittedName>
</protein>
<dbReference type="SUPFAM" id="SSF47240">
    <property type="entry name" value="Ferritin-like"/>
    <property type="match status" value="1"/>
</dbReference>
<keyword evidence="8" id="KW-1185">Reference proteome</keyword>
<feature type="region of interest" description="Disordered" evidence="5">
    <location>
        <begin position="1"/>
        <end position="64"/>
    </location>
</feature>
<evidence type="ECO:0000313" key="8">
    <source>
        <dbReference type="Proteomes" id="UP000013015"/>
    </source>
</evidence>
<dbReference type="CDD" id="cd01044">
    <property type="entry name" value="Ferritin_CCC1_N"/>
    <property type="match status" value="1"/>
</dbReference>
<dbReference type="Pfam" id="PF01988">
    <property type="entry name" value="VIT1"/>
    <property type="match status" value="1"/>
</dbReference>
<dbReference type="PATRIC" id="fig|888050.3.peg.962"/>